<protein>
    <recommendedName>
        <fullName evidence="1">YcaO domain-containing protein</fullName>
    </recommendedName>
</protein>
<dbReference type="AlphaFoldDB" id="W9GYZ1"/>
<sequence length="420" mass="44487">MAPVSDPVMALPRGLAALDEAPKAWRDGAHRAVPPEVTLKRFLPLASRFGITRLSDVTGLDRLGVPVWMACRPNSRSLAVNQGKGLTHAAAKASAFMEAAETWHAEHVALPLRHQSWRDLAAAAPIADVESLPRSKQGGFHPDRPILWAEGRDLLSGAPVWLPLELVGADFTDPPPAGSGCFPATTNGLASGNSLTEALAHGLCEVVERDAITLWRRAGGPDRAGTRLDLDTVEDAAARGLLARFDRVGIDVGVWDVTSDIGVPAFLCAIAGKAPEAGDAELGSGCHPDAGVALSRALTEAAQARTTFIAGSRDDFDPDAWNPDTRAERWHTARRWLSVGGSRRDFRAIQSIAGPTVRSDVATVSDRLATVGVGPILYADLTRPEFGLPVVRVVVPGLEAADRGSEGDYLPGRRARGVVP</sequence>
<comment type="caution">
    <text evidence="2">The sequence shown here is derived from an EMBL/GenBank/DDBJ whole genome shotgun (WGS) entry which is preliminary data.</text>
</comment>
<dbReference type="Pfam" id="PF02624">
    <property type="entry name" value="YcaO"/>
    <property type="match status" value="1"/>
</dbReference>
<dbReference type="STRING" id="1385369.N825_16555"/>
<name>W9GYZ1_9PROT</name>
<dbReference type="PATRIC" id="fig|1385369.3.peg.5286"/>
<proteinExistence type="predicted"/>
<dbReference type="Proteomes" id="UP000019486">
    <property type="component" value="Unassembled WGS sequence"/>
</dbReference>
<gene>
    <name evidence="2" type="ORF">N825_16555</name>
</gene>
<evidence type="ECO:0000313" key="2">
    <source>
        <dbReference type="EMBL" id="EWY37662.1"/>
    </source>
</evidence>
<evidence type="ECO:0000313" key="3">
    <source>
        <dbReference type="Proteomes" id="UP000019486"/>
    </source>
</evidence>
<dbReference type="Gene3D" id="3.30.1330.230">
    <property type="match status" value="2"/>
</dbReference>
<dbReference type="EMBL" id="AVFL01000024">
    <property type="protein sequence ID" value="EWY37662.1"/>
    <property type="molecule type" value="Genomic_DNA"/>
</dbReference>
<organism evidence="2 3">
    <name type="scientific">Skermanella stibiiresistens SB22</name>
    <dbReference type="NCBI Taxonomy" id="1385369"/>
    <lineage>
        <taxon>Bacteria</taxon>
        <taxon>Pseudomonadati</taxon>
        <taxon>Pseudomonadota</taxon>
        <taxon>Alphaproteobacteria</taxon>
        <taxon>Rhodospirillales</taxon>
        <taxon>Azospirillaceae</taxon>
        <taxon>Skermanella</taxon>
    </lineage>
</organism>
<evidence type="ECO:0000259" key="1">
    <source>
        <dbReference type="PROSITE" id="PS51664"/>
    </source>
</evidence>
<feature type="domain" description="YcaO" evidence="1">
    <location>
        <begin position="83"/>
        <end position="420"/>
    </location>
</feature>
<reference evidence="2 3" key="1">
    <citation type="submission" date="2013-08" db="EMBL/GenBank/DDBJ databases">
        <title>The genome sequence of Skermanella stibiiresistens.</title>
        <authorList>
            <person name="Zhu W."/>
            <person name="Wang G."/>
        </authorList>
    </citation>
    <scope>NUCLEOTIDE SEQUENCE [LARGE SCALE GENOMIC DNA]</scope>
    <source>
        <strain evidence="2 3">SB22</strain>
    </source>
</reference>
<dbReference type="PROSITE" id="PS51664">
    <property type="entry name" value="YCAO"/>
    <property type="match status" value="1"/>
</dbReference>
<dbReference type="PANTHER" id="PTHR37809:SF1">
    <property type="entry name" value="RIBOSOMAL PROTEIN S12 METHYLTHIOTRANSFERASE ACCESSORY FACTOR YCAO"/>
    <property type="match status" value="1"/>
</dbReference>
<accession>W9GYZ1</accession>
<dbReference type="NCBIfam" id="TIGR00702">
    <property type="entry name" value="YcaO-type kinase domain"/>
    <property type="match status" value="1"/>
</dbReference>
<dbReference type="PANTHER" id="PTHR37809">
    <property type="entry name" value="RIBOSOMAL PROTEIN S12 METHYLTHIOTRANSFERASE ACCESSORY FACTOR YCAO"/>
    <property type="match status" value="1"/>
</dbReference>
<dbReference type="InterPro" id="IPR003776">
    <property type="entry name" value="YcaO-like_dom"/>
</dbReference>
<keyword evidence="3" id="KW-1185">Reference proteome</keyword>